<protein>
    <submittedName>
        <fullName evidence="2">Uncharacterized protein</fullName>
    </submittedName>
</protein>
<comment type="caution">
    <text evidence="2">The sequence shown here is derived from an EMBL/GenBank/DDBJ whole genome shotgun (WGS) entry which is preliminary data.</text>
</comment>
<keyword evidence="1" id="KW-0732">Signal</keyword>
<sequence>MPISAKRKLVAGAAGLAVLAGSGGAYAAGQSGSPAQKPKAADIQAEQKAFLNDVAKRLNVTREQLDTALKGAAEARIDAAVAAGRLTQAQGEAAKQRLSSTQGLPFPGLVKPALPGRGGGPGFGHGGGLHFRFGGAEGAAEYLGLSEEELRTQLRDGKSLADIAKAENKSVEGLKAAIKAEFTERLDQAVKDGRLTQAERDEFASKLDERIDDIVNLTPPDRPAGLKFRWR</sequence>
<evidence type="ECO:0000256" key="1">
    <source>
        <dbReference type="SAM" id="SignalP"/>
    </source>
</evidence>
<dbReference type="RefSeq" id="WP_202954270.1">
    <property type="nucleotide sequence ID" value="NZ_JAPCID010000041.1"/>
</dbReference>
<dbReference type="EMBL" id="JAPCID010000041">
    <property type="protein sequence ID" value="MDA0140562.1"/>
    <property type="molecule type" value="Genomic_DNA"/>
</dbReference>
<evidence type="ECO:0000313" key="2">
    <source>
        <dbReference type="EMBL" id="MDA0140562.1"/>
    </source>
</evidence>
<gene>
    <name evidence="2" type="ORF">OJ962_23900</name>
</gene>
<name>A0ABT4RPS0_9ACTN</name>
<organism evidence="2 3">
    <name type="scientific">Solirubrobacter deserti</name>
    <dbReference type="NCBI Taxonomy" id="2282478"/>
    <lineage>
        <taxon>Bacteria</taxon>
        <taxon>Bacillati</taxon>
        <taxon>Actinomycetota</taxon>
        <taxon>Thermoleophilia</taxon>
        <taxon>Solirubrobacterales</taxon>
        <taxon>Solirubrobacteraceae</taxon>
        <taxon>Solirubrobacter</taxon>
    </lineage>
</organism>
<dbReference type="Proteomes" id="UP001147700">
    <property type="component" value="Unassembled WGS sequence"/>
</dbReference>
<keyword evidence="3" id="KW-1185">Reference proteome</keyword>
<feature type="chain" id="PRO_5045171337" evidence="1">
    <location>
        <begin position="28"/>
        <end position="231"/>
    </location>
</feature>
<proteinExistence type="predicted"/>
<accession>A0ABT4RPS0</accession>
<reference evidence="2" key="1">
    <citation type="submission" date="2022-10" db="EMBL/GenBank/DDBJ databases">
        <title>The WGS of Solirubrobacter sp. CPCC 204708.</title>
        <authorList>
            <person name="Jiang Z."/>
        </authorList>
    </citation>
    <scope>NUCLEOTIDE SEQUENCE</scope>
    <source>
        <strain evidence="2">CPCC 204708</strain>
    </source>
</reference>
<evidence type="ECO:0000313" key="3">
    <source>
        <dbReference type="Proteomes" id="UP001147700"/>
    </source>
</evidence>
<feature type="signal peptide" evidence="1">
    <location>
        <begin position="1"/>
        <end position="27"/>
    </location>
</feature>